<organism evidence="1 2">
    <name type="scientific">Paenibacillus macquariensis</name>
    <dbReference type="NCBI Taxonomy" id="948756"/>
    <lineage>
        <taxon>Bacteria</taxon>
        <taxon>Bacillati</taxon>
        <taxon>Bacillota</taxon>
        <taxon>Bacilli</taxon>
        <taxon>Bacillales</taxon>
        <taxon>Paenibacillaceae</taxon>
        <taxon>Paenibacillus</taxon>
    </lineage>
</organism>
<name>A0ABY1KE80_9BACL</name>
<comment type="caution">
    <text evidence="1">The sequence shown here is derived from an EMBL/GenBank/DDBJ whole genome shotgun (WGS) entry which is preliminary data.</text>
</comment>
<accession>A0ABY1KE80</accession>
<keyword evidence="2" id="KW-1185">Reference proteome</keyword>
<evidence type="ECO:0000313" key="1">
    <source>
        <dbReference type="EMBL" id="SIR69926.1"/>
    </source>
</evidence>
<dbReference type="RefSeq" id="WP_068579784.1">
    <property type="nucleotide sequence ID" value="NZ_FTNK01000036.1"/>
</dbReference>
<gene>
    <name evidence="1" type="ORF">SAMN05421578_13614</name>
</gene>
<evidence type="ECO:0000313" key="2">
    <source>
        <dbReference type="Proteomes" id="UP000186666"/>
    </source>
</evidence>
<dbReference type="EMBL" id="FTNK01000036">
    <property type="protein sequence ID" value="SIR69926.1"/>
    <property type="molecule type" value="Genomic_DNA"/>
</dbReference>
<reference evidence="1 2" key="1">
    <citation type="submission" date="2017-01" db="EMBL/GenBank/DDBJ databases">
        <authorList>
            <person name="Varghese N."/>
            <person name="Submissions S."/>
        </authorList>
    </citation>
    <scope>NUCLEOTIDE SEQUENCE [LARGE SCALE GENOMIC DNA]</scope>
    <source>
        <strain evidence="1 2">ATCC 23464</strain>
    </source>
</reference>
<proteinExistence type="predicted"/>
<dbReference type="Proteomes" id="UP000186666">
    <property type="component" value="Unassembled WGS sequence"/>
</dbReference>
<protein>
    <submittedName>
        <fullName evidence="1">Uncharacterized protein</fullName>
    </submittedName>
</protein>
<sequence length="70" mass="8164">MFKRDDILKNPIDFDNAILFAIPIEVYQTDGRHLETGVIERQTENTIRMNGGNYLKINCMFKVGYIRNQA</sequence>